<dbReference type="AlphaFoldDB" id="A0A9W6W357"/>
<protein>
    <submittedName>
        <fullName evidence="2">Uncharacterized protein</fullName>
    </submittedName>
</protein>
<reference evidence="2" key="1">
    <citation type="submission" date="2023-03" db="EMBL/GenBank/DDBJ databases">
        <title>Actinoallomurus iriomotensis NBRC 103684.</title>
        <authorList>
            <person name="Ichikawa N."/>
            <person name="Sato H."/>
            <person name="Tonouchi N."/>
        </authorList>
    </citation>
    <scope>NUCLEOTIDE SEQUENCE</scope>
    <source>
        <strain evidence="2">NBRC 103684</strain>
    </source>
</reference>
<gene>
    <name evidence="2" type="ORF">Airi02_075740</name>
</gene>
<accession>A0A9W6W357</accession>
<dbReference type="Pfam" id="PF13148">
    <property type="entry name" value="DUF3987"/>
    <property type="match status" value="1"/>
</dbReference>
<dbReference type="EMBL" id="BSTK01000014">
    <property type="protein sequence ID" value="GLY89645.1"/>
    <property type="molecule type" value="Genomic_DNA"/>
</dbReference>
<dbReference type="InterPro" id="IPR025048">
    <property type="entry name" value="DUF3987"/>
</dbReference>
<name>A0A9W6W357_9ACTN</name>
<proteinExistence type="predicted"/>
<comment type="caution">
    <text evidence="2">The sequence shown here is derived from an EMBL/GenBank/DDBJ whole genome shotgun (WGS) entry which is preliminary data.</text>
</comment>
<evidence type="ECO:0000313" key="2">
    <source>
        <dbReference type="EMBL" id="GLY89645.1"/>
    </source>
</evidence>
<feature type="region of interest" description="Disordered" evidence="1">
    <location>
        <begin position="140"/>
        <end position="193"/>
    </location>
</feature>
<sequence>MPRGGQSNDTEATEAKLALDSATVPARPRLYSDDATVEVLTSLLCEQGGRMAVLPPEGEIFSIAAGRYSGTFAVLKKGHAGEEVRVDRMGRDSEHIDAATVTLGICTRPGVLAELGDTPQFRDQGLLGRLLYAVPDSLLGHHKSRPRRTGGDLPDGHEGPRAVSGPPARTGNPDPDGDLVHMTDWGGKLVGSR</sequence>
<keyword evidence="3" id="KW-1185">Reference proteome</keyword>
<organism evidence="2 3">
    <name type="scientific">Actinoallomurus iriomotensis</name>
    <dbReference type="NCBI Taxonomy" id="478107"/>
    <lineage>
        <taxon>Bacteria</taxon>
        <taxon>Bacillati</taxon>
        <taxon>Actinomycetota</taxon>
        <taxon>Actinomycetes</taxon>
        <taxon>Streptosporangiales</taxon>
        <taxon>Thermomonosporaceae</taxon>
        <taxon>Actinoallomurus</taxon>
    </lineage>
</organism>
<evidence type="ECO:0000256" key="1">
    <source>
        <dbReference type="SAM" id="MobiDB-lite"/>
    </source>
</evidence>
<evidence type="ECO:0000313" key="3">
    <source>
        <dbReference type="Proteomes" id="UP001165074"/>
    </source>
</evidence>
<dbReference type="Proteomes" id="UP001165074">
    <property type="component" value="Unassembled WGS sequence"/>
</dbReference>